<feature type="transmembrane region" description="Helical" evidence="1">
    <location>
        <begin position="87"/>
        <end position="107"/>
    </location>
</feature>
<sequence length="157" mass="18139">MTFDFSIFAKETIQSLEELFWIYGSRTHVCKFIQLIFSSTAPQGLAFLDKAVFLKKKNEFGFAHFKKKSNLFAIKSCLIKKKHQGKLLLNINFGFMFLVAVVLLQIIKNFNSFPIQTIRNVDGFFVSSQRLNCGAIFLCFTMFNGVSRSKETYKMKK</sequence>
<name>A0A2D4L2X6_9SAUR</name>
<keyword evidence="1" id="KW-1133">Transmembrane helix</keyword>
<evidence type="ECO:0000256" key="1">
    <source>
        <dbReference type="SAM" id="Phobius"/>
    </source>
</evidence>
<evidence type="ECO:0000313" key="2">
    <source>
        <dbReference type="EMBL" id="LAB15358.1"/>
    </source>
</evidence>
<keyword evidence="1" id="KW-0472">Membrane</keyword>
<keyword evidence="1" id="KW-0812">Transmembrane</keyword>
<reference evidence="2" key="1">
    <citation type="submission" date="2017-07" db="EMBL/GenBank/DDBJ databases">
        <authorList>
            <person name="Mikheyev A."/>
            <person name="Grau M."/>
        </authorList>
    </citation>
    <scope>NUCLEOTIDE SEQUENCE</scope>
    <source>
        <tissue evidence="2">Venom_gland</tissue>
    </source>
</reference>
<protein>
    <submittedName>
        <fullName evidence="2">Uncharacterized protein</fullName>
    </submittedName>
</protein>
<dbReference type="AlphaFoldDB" id="A0A2D4L2X6"/>
<dbReference type="EMBL" id="IACL01111673">
    <property type="protein sequence ID" value="LAB15358.1"/>
    <property type="molecule type" value="Transcribed_RNA"/>
</dbReference>
<accession>A0A2D4L2X6</accession>
<proteinExistence type="predicted"/>
<feature type="transmembrane region" description="Helical" evidence="1">
    <location>
        <begin position="127"/>
        <end position="147"/>
    </location>
</feature>
<organism evidence="2">
    <name type="scientific">Micrurus paraensis</name>
    <dbReference type="NCBI Taxonomy" id="1970185"/>
    <lineage>
        <taxon>Eukaryota</taxon>
        <taxon>Metazoa</taxon>
        <taxon>Chordata</taxon>
        <taxon>Craniata</taxon>
        <taxon>Vertebrata</taxon>
        <taxon>Euteleostomi</taxon>
        <taxon>Lepidosauria</taxon>
        <taxon>Squamata</taxon>
        <taxon>Bifurcata</taxon>
        <taxon>Unidentata</taxon>
        <taxon>Episquamata</taxon>
        <taxon>Toxicofera</taxon>
        <taxon>Serpentes</taxon>
        <taxon>Colubroidea</taxon>
        <taxon>Elapidae</taxon>
        <taxon>Elapinae</taxon>
        <taxon>Micrurus</taxon>
    </lineage>
</organism>
<reference evidence="2" key="2">
    <citation type="submission" date="2017-11" db="EMBL/GenBank/DDBJ databases">
        <title>Coralsnake Venomics: Analyses of Venom Gland Transcriptomes and Proteomes of Six Brazilian Taxa.</title>
        <authorList>
            <person name="Aird S.D."/>
            <person name="Jorge da Silva N."/>
            <person name="Qiu L."/>
            <person name="Villar-Briones A."/>
            <person name="Aparecida-Saddi V."/>
            <person name="Campos-Telles M.P."/>
            <person name="Grau M."/>
            <person name="Mikheyev A.S."/>
        </authorList>
    </citation>
    <scope>NUCLEOTIDE SEQUENCE</scope>
    <source>
        <tissue evidence="2">Venom_gland</tissue>
    </source>
</reference>